<reference evidence="1 2" key="1">
    <citation type="submission" date="2017-09" db="EMBL/GenBank/DDBJ databases">
        <title>Sphingomonas panjinensis sp.nov., isolated from oil-contaminated soil.</title>
        <authorList>
            <person name="Wang L."/>
            <person name="Chen L."/>
        </authorList>
    </citation>
    <scope>NUCLEOTIDE SEQUENCE [LARGE SCALE GENOMIC DNA]</scope>
    <source>
        <strain evidence="1 2">FW-11</strain>
    </source>
</reference>
<evidence type="ECO:0000313" key="1">
    <source>
        <dbReference type="EMBL" id="PTQ12252.1"/>
    </source>
</evidence>
<organism evidence="1 2">
    <name type="scientific">Sphingomonas oleivorans</name>
    <dbReference type="NCBI Taxonomy" id="1735121"/>
    <lineage>
        <taxon>Bacteria</taxon>
        <taxon>Pseudomonadati</taxon>
        <taxon>Pseudomonadota</taxon>
        <taxon>Alphaproteobacteria</taxon>
        <taxon>Sphingomonadales</taxon>
        <taxon>Sphingomonadaceae</taxon>
        <taxon>Sphingomonas</taxon>
    </lineage>
</organism>
<name>A0A2T5FZX2_9SPHN</name>
<sequence length="102" mass="11218">MDEINTIARAYMDGRLGALHAAAALRYFSATEDWPDDLIKALVNIHMVAGEADDQSLLVEDAEPQQPAPDENIRIAHSQTEEWARPVMAEACQIILEGGETD</sequence>
<dbReference type="AlphaFoldDB" id="A0A2T5FZX2"/>
<gene>
    <name evidence="1" type="ORF">CLG96_06825</name>
</gene>
<dbReference type="Proteomes" id="UP000244162">
    <property type="component" value="Unassembled WGS sequence"/>
</dbReference>
<comment type="caution">
    <text evidence="1">The sequence shown here is derived from an EMBL/GenBank/DDBJ whole genome shotgun (WGS) entry which is preliminary data.</text>
</comment>
<proteinExistence type="predicted"/>
<dbReference type="RefSeq" id="WP_107967115.1">
    <property type="nucleotide sequence ID" value="NZ_NWBU01000005.1"/>
</dbReference>
<evidence type="ECO:0000313" key="2">
    <source>
        <dbReference type="Proteomes" id="UP000244162"/>
    </source>
</evidence>
<dbReference type="EMBL" id="NWBU01000005">
    <property type="protein sequence ID" value="PTQ12252.1"/>
    <property type="molecule type" value="Genomic_DNA"/>
</dbReference>
<accession>A0A2T5FZX2</accession>
<protein>
    <submittedName>
        <fullName evidence="1">Uncharacterized protein</fullName>
    </submittedName>
</protein>
<keyword evidence="2" id="KW-1185">Reference proteome</keyword>